<dbReference type="InterPro" id="IPR021301">
    <property type="entry name" value="DUF2779"/>
</dbReference>
<organism evidence="2 3">
    <name type="scientific">Desulfoprunum benzoelyticum</name>
    <dbReference type="NCBI Taxonomy" id="1506996"/>
    <lineage>
        <taxon>Bacteria</taxon>
        <taxon>Pseudomonadati</taxon>
        <taxon>Thermodesulfobacteriota</taxon>
        <taxon>Desulfobulbia</taxon>
        <taxon>Desulfobulbales</taxon>
        <taxon>Desulfobulbaceae</taxon>
        <taxon>Desulfoprunum</taxon>
    </lineage>
</organism>
<proteinExistence type="predicted"/>
<evidence type="ECO:0000259" key="1">
    <source>
        <dbReference type="Pfam" id="PF11074"/>
    </source>
</evidence>
<dbReference type="Pfam" id="PF11074">
    <property type="entry name" value="DUF2779"/>
    <property type="match status" value="1"/>
</dbReference>
<gene>
    <name evidence="2" type="ORF">HNQ81_002133</name>
</gene>
<protein>
    <recommendedName>
        <fullName evidence="1">DUF2779 domain-containing protein</fullName>
    </recommendedName>
</protein>
<feature type="domain" description="DUF2779" evidence="1">
    <location>
        <begin position="298"/>
        <end position="422"/>
    </location>
</feature>
<accession>A0A840V0J4</accession>
<dbReference type="Proteomes" id="UP000539642">
    <property type="component" value="Unassembled WGS sequence"/>
</dbReference>
<dbReference type="EMBL" id="JACHEO010000011">
    <property type="protein sequence ID" value="MBB5348398.1"/>
    <property type="molecule type" value="Genomic_DNA"/>
</dbReference>
<name>A0A840V0J4_9BACT</name>
<reference evidence="2 3" key="1">
    <citation type="submission" date="2020-08" db="EMBL/GenBank/DDBJ databases">
        <title>Genomic Encyclopedia of Type Strains, Phase IV (KMG-IV): sequencing the most valuable type-strain genomes for metagenomic binning, comparative biology and taxonomic classification.</title>
        <authorList>
            <person name="Goeker M."/>
        </authorList>
    </citation>
    <scope>NUCLEOTIDE SEQUENCE [LARGE SCALE GENOMIC DNA]</scope>
    <source>
        <strain evidence="2 3">DSM 28570</strain>
    </source>
</reference>
<dbReference type="RefSeq" id="WP_183351100.1">
    <property type="nucleotide sequence ID" value="NZ_JACHEO010000011.1"/>
</dbReference>
<evidence type="ECO:0000313" key="3">
    <source>
        <dbReference type="Proteomes" id="UP000539642"/>
    </source>
</evidence>
<sequence length="489" mass="54992">MGNGGSGSGLSKTSLLKGIQCSKALYLTKNPPDFEIPSAPDLEAKFETGKEVGFLAQQLFLGGTEVPSSGLTVKEQISRTRELIDAGAKVIYEASFAFDGIFIKADILVRTGATWEIHEVKMSTKVKDPNYDDAAIQYYVIANSGLTVSKVFLVHINNQYVRQGEIDVHQLFVSEDITDQAFARQKGIQAIIAELRKALQGDEPSIDIGPYCSTPYECEFIPYCWQHIPEDSIFSLKGRGINKFDYYNQGIVRLEDLPLDKLNAAQKFQAIATISKKDSIKLSAVKGFLVSLWYPLCHLDFETFDTPIPPFDGTRPYQKIPFQYSLHIQQTEGAEPVHYEYLANPGEDPRRELAEKLLSEIPKEACLLTYNQVFEKGVLKTLAEFFPDLAAAINGRIDNIRDLMTPFKKRDIYRWQMRGSYSIKEVLPALVPELSYDGLSVSDGMMAMRVYHEMCKTEDTAKVAKLRQGLLEYCRLDTLAMVKILNKLL</sequence>
<evidence type="ECO:0000313" key="2">
    <source>
        <dbReference type="EMBL" id="MBB5348398.1"/>
    </source>
</evidence>
<keyword evidence="3" id="KW-1185">Reference proteome</keyword>
<dbReference type="AlphaFoldDB" id="A0A840V0J4"/>
<comment type="caution">
    <text evidence="2">The sequence shown here is derived from an EMBL/GenBank/DDBJ whole genome shotgun (WGS) entry which is preliminary data.</text>
</comment>